<protein>
    <submittedName>
        <fullName evidence="3">ATP-binding protein</fullName>
    </submittedName>
</protein>
<dbReference type="Gene3D" id="3.40.50.620">
    <property type="entry name" value="HUPs"/>
    <property type="match status" value="1"/>
</dbReference>
<comment type="caution">
    <text evidence="3">The sequence shown here is derived from an EMBL/GenBank/DDBJ whole genome shotgun (WGS) entry which is preliminary data.</text>
</comment>
<keyword evidence="3" id="KW-0547">Nucleotide-binding</keyword>
<dbReference type="InterPro" id="IPR011063">
    <property type="entry name" value="TilS/TtcA_N"/>
</dbReference>
<gene>
    <name evidence="3" type="ORF">P7H43_05105</name>
</gene>
<dbReference type="EMBL" id="JARQBJ010000002">
    <property type="protein sequence ID" value="MDT2809853.1"/>
    <property type="molecule type" value="Genomic_DNA"/>
</dbReference>
<sequence length="260" mass="29814">MSFVKKDNQLYFNPLRRAILNHGMIQPGDKVAIGMSGGKDSTTLLYLLDTVRRQKRLGFDFEIQPITLDMGFPGVDLAPMKDFVENLGYELTVVPTNIAQVVFEVREERSPCSLCAKLRRGILYRKAAELGCNKVALGHHLDDAVETYFMNFLFHGKMASFEPVSYLTKTQVTLIRPMIYLEEKAIIRYAKREELPVIFNPCPADKKTKREEIKHFVSQIAESYPDVRERFIMGMEQGTAADFWQTSLIHQETDQKTPLQ</sequence>
<evidence type="ECO:0000313" key="3">
    <source>
        <dbReference type="EMBL" id="MDT2809853.1"/>
    </source>
</evidence>
<accession>A0AAW8TU99</accession>
<organism evidence="3 4">
    <name type="scientific">Enterococcus asini</name>
    <dbReference type="NCBI Taxonomy" id="57732"/>
    <lineage>
        <taxon>Bacteria</taxon>
        <taxon>Bacillati</taxon>
        <taxon>Bacillota</taxon>
        <taxon>Bacilli</taxon>
        <taxon>Lactobacillales</taxon>
        <taxon>Enterococcaceae</taxon>
        <taxon>Enterococcus</taxon>
    </lineage>
</organism>
<dbReference type="Proteomes" id="UP001256711">
    <property type="component" value="Unassembled WGS sequence"/>
</dbReference>
<dbReference type="InterPro" id="IPR035107">
    <property type="entry name" value="tRNA_thiolation_TtcA_Ctu1"/>
</dbReference>
<dbReference type="SUPFAM" id="SSF52402">
    <property type="entry name" value="Adenine nucleotide alpha hydrolases-like"/>
    <property type="match status" value="1"/>
</dbReference>
<evidence type="ECO:0000259" key="2">
    <source>
        <dbReference type="Pfam" id="PF01171"/>
    </source>
</evidence>
<dbReference type="Pfam" id="PF01171">
    <property type="entry name" value="ATP_bind_3"/>
    <property type="match status" value="1"/>
</dbReference>
<dbReference type="GO" id="GO:0008033">
    <property type="term" value="P:tRNA processing"/>
    <property type="evidence" value="ECO:0007669"/>
    <property type="project" value="InterPro"/>
</dbReference>
<keyword evidence="1" id="KW-0808">Transferase</keyword>
<dbReference type="InterPro" id="IPR014729">
    <property type="entry name" value="Rossmann-like_a/b/a_fold"/>
</dbReference>
<dbReference type="AlphaFoldDB" id="A0AAW8TU99"/>
<dbReference type="PIRSF" id="PIRSF004976">
    <property type="entry name" value="ATPase_YdaO"/>
    <property type="match status" value="1"/>
</dbReference>
<dbReference type="RefSeq" id="WP_311835185.1">
    <property type="nucleotide sequence ID" value="NZ_JARQBJ010000002.1"/>
</dbReference>
<evidence type="ECO:0000313" key="4">
    <source>
        <dbReference type="Proteomes" id="UP001256711"/>
    </source>
</evidence>
<proteinExistence type="predicted"/>
<dbReference type="GO" id="GO:0005524">
    <property type="term" value="F:ATP binding"/>
    <property type="evidence" value="ECO:0007669"/>
    <property type="project" value="UniProtKB-KW"/>
</dbReference>
<name>A0AAW8TU99_9ENTE</name>
<keyword evidence="3" id="KW-0067">ATP-binding</keyword>
<reference evidence="3" key="1">
    <citation type="submission" date="2023-03" db="EMBL/GenBank/DDBJ databases">
        <authorList>
            <person name="Shen W."/>
            <person name="Cai J."/>
        </authorList>
    </citation>
    <scope>NUCLEOTIDE SEQUENCE</scope>
    <source>
        <strain evidence="3">B226-2</strain>
    </source>
</reference>
<dbReference type="CDD" id="cd24138">
    <property type="entry name" value="TtcA-like"/>
    <property type="match status" value="1"/>
</dbReference>
<evidence type="ECO:0000256" key="1">
    <source>
        <dbReference type="ARBA" id="ARBA00022679"/>
    </source>
</evidence>
<feature type="domain" description="tRNA(Ile)-lysidine/2-thiocytidine synthase N-terminal" evidence="2">
    <location>
        <begin position="30"/>
        <end position="215"/>
    </location>
</feature>
<dbReference type="GO" id="GO:0016740">
    <property type="term" value="F:transferase activity"/>
    <property type="evidence" value="ECO:0007669"/>
    <property type="project" value="UniProtKB-KW"/>
</dbReference>
<dbReference type="PANTHER" id="PTHR43686:SF1">
    <property type="entry name" value="AMINOTRAN_5 DOMAIN-CONTAINING PROTEIN"/>
    <property type="match status" value="1"/>
</dbReference>
<dbReference type="PANTHER" id="PTHR43686">
    <property type="entry name" value="SULFURTRANSFERASE-RELATED"/>
    <property type="match status" value="1"/>
</dbReference>